<feature type="region of interest" description="Disordered" evidence="1">
    <location>
        <begin position="151"/>
        <end position="182"/>
    </location>
</feature>
<name>A0A1C0A7Q7_9FIRM</name>
<evidence type="ECO:0000313" key="2">
    <source>
        <dbReference type="EMBL" id="OCL26295.1"/>
    </source>
</evidence>
<organism evidence="2 3">
    <name type="scientific">Orenia metallireducens</name>
    <dbReference type="NCBI Taxonomy" id="1413210"/>
    <lineage>
        <taxon>Bacteria</taxon>
        <taxon>Bacillati</taxon>
        <taxon>Bacillota</taxon>
        <taxon>Clostridia</taxon>
        <taxon>Halanaerobiales</taxon>
        <taxon>Halobacteroidaceae</taxon>
        <taxon>Orenia</taxon>
    </lineage>
</organism>
<proteinExistence type="predicted"/>
<feature type="compositionally biased region" description="Polar residues" evidence="1">
    <location>
        <begin position="155"/>
        <end position="171"/>
    </location>
</feature>
<evidence type="ECO:0000256" key="1">
    <source>
        <dbReference type="SAM" id="MobiDB-lite"/>
    </source>
</evidence>
<dbReference type="Proteomes" id="UP000093514">
    <property type="component" value="Unassembled WGS sequence"/>
</dbReference>
<sequence length="227" mass="26163">MITETDPAKWWEAAYKIITEPIEIKQDNNDNRYTPIEDVKERLNRVFGPFWDVKIDEHYYEERTYECIVRGNVTFRTPQGMPDISKDAIGRFEVVKKKKDRDGNEAASYDDREIKSLGDAFESARGNMIKRAAEDLELALRMRFANPALNEIMNGDNNQSDKNSDNHSNNGDDPGEIELPFGKHKGTKLKDIDSDYLKWVVQNANKDKYRIAAQKVLESRDTGKQIA</sequence>
<keyword evidence="3" id="KW-1185">Reference proteome</keyword>
<accession>A0A1C0A7Q7</accession>
<dbReference type="RefSeq" id="WP_068717973.1">
    <property type="nucleotide sequence ID" value="NZ_LWDV01000009.1"/>
</dbReference>
<dbReference type="AlphaFoldDB" id="A0A1C0A7Q7"/>
<dbReference type="EMBL" id="LWDV01000009">
    <property type="protein sequence ID" value="OCL26295.1"/>
    <property type="molecule type" value="Genomic_DNA"/>
</dbReference>
<reference evidence="2 3" key="2">
    <citation type="submission" date="2016-08" db="EMBL/GenBank/DDBJ databases">
        <title>Orenia metallireducens sp. nov. strain Z6, a Novel Metal-reducing Firmicute from the Deep Subsurface.</title>
        <authorList>
            <person name="Maxim B.I."/>
            <person name="Kenneth K."/>
            <person name="Flynn T.M."/>
            <person name="Oloughlin E.J."/>
            <person name="Locke R.A."/>
            <person name="Weber J.R."/>
            <person name="Egan S.M."/>
            <person name="Mackie R.I."/>
            <person name="Cann I.K."/>
        </authorList>
    </citation>
    <scope>NUCLEOTIDE SEQUENCE [LARGE SCALE GENOMIC DNA]</scope>
    <source>
        <strain evidence="2 3">Z6</strain>
    </source>
</reference>
<reference evidence="3" key="1">
    <citation type="submission" date="2016-07" db="EMBL/GenBank/DDBJ databases">
        <authorList>
            <person name="Florea S."/>
            <person name="Webb J.S."/>
            <person name="Jaromczyk J."/>
            <person name="Schardl C.L."/>
        </authorList>
    </citation>
    <scope>NUCLEOTIDE SEQUENCE [LARGE SCALE GENOMIC DNA]</scope>
    <source>
        <strain evidence="3">Z6</strain>
    </source>
</reference>
<protein>
    <submittedName>
        <fullName evidence="2">Uncharacterized protein</fullName>
    </submittedName>
</protein>
<gene>
    <name evidence="2" type="ORF">U472_09800</name>
</gene>
<comment type="caution">
    <text evidence="2">The sequence shown here is derived from an EMBL/GenBank/DDBJ whole genome shotgun (WGS) entry which is preliminary data.</text>
</comment>
<dbReference type="OrthoDB" id="423960at2"/>
<evidence type="ECO:0000313" key="3">
    <source>
        <dbReference type="Proteomes" id="UP000093514"/>
    </source>
</evidence>